<dbReference type="Proteomes" id="UP000256838">
    <property type="component" value="Unassembled WGS sequence"/>
</dbReference>
<dbReference type="InterPro" id="IPR008884">
    <property type="entry name" value="TylF_MeTrfase"/>
</dbReference>
<dbReference type="PANTHER" id="PTHR40036:SF1">
    <property type="entry name" value="MACROCIN O-METHYLTRANSFERASE"/>
    <property type="match status" value="1"/>
</dbReference>
<name>A0A3D8JUN8_9BURK</name>
<proteinExistence type="predicted"/>
<dbReference type="Gene3D" id="3.40.50.150">
    <property type="entry name" value="Vaccinia Virus protein VP39"/>
    <property type="match status" value="1"/>
</dbReference>
<accession>A0A3D8JUN8</accession>
<dbReference type="Pfam" id="PF05711">
    <property type="entry name" value="TylF"/>
    <property type="match status" value="1"/>
</dbReference>
<protein>
    <submittedName>
        <fullName evidence="1">Macrocin O-methyltransferase</fullName>
    </submittedName>
</protein>
<keyword evidence="1" id="KW-0808">Transferase</keyword>
<dbReference type="PANTHER" id="PTHR40036">
    <property type="entry name" value="MACROCIN O-METHYLTRANSFERASE"/>
    <property type="match status" value="1"/>
</dbReference>
<keyword evidence="1" id="KW-0489">Methyltransferase</keyword>
<gene>
    <name evidence="1" type="ORF">DWV00_22350</name>
</gene>
<dbReference type="InterPro" id="IPR029063">
    <property type="entry name" value="SAM-dependent_MTases_sf"/>
</dbReference>
<sequence>MHQTSKRLTLCDDAKLDNVLELTLRLHEEDIPGDLIETGVWRGGMTIWMRALLRALGDNTRNVWVADSFSGLPAPDPTLDLRDAIWAHVMTSVQSLEASLDDVKEAFAYVGLLDERVRFLPGRFADTLPSAPISQLAMMRLDGDWYESTWDALDALYPKLVHGGYAIVDDYRLPTGCARAVDEYRSRHGIGAPLIDVDRQTVYWRKP</sequence>
<dbReference type="OrthoDB" id="9799872at2"/>
<dbReference type="SUPFAM" id="SSF53335">
    <property type="entry name" value="S-adenosyl-L-methionine-dependent methyltransferases"/>
    <property type="match status" value="1"/>
</dbReference>
<keyword evidence="2" id="KW-1185">Reference proteome</keyword>
<dbReference type="EMBL" id="QRGA01000013">
    <property type="protein sequence ID" value="RDU96788.1"/>
    <property type="molecule type" value="Genomic_DNA"/>
</dbReference>
<evidence type="ECO:0000313" key="1">
    <source>
        <dbReference type="EMBL" id="RDU96788.1"/>
    </source>
</evidence>
<dbReference type="GO" id="GO:0032259">
    <property type="term" value="P:methylation"/>
    <property type="evidence" value="ECO:0007669"/>
    <property type="project" value="UniProtKB-KW"/>
</dbReference>
<reference evidence="1 2" key="1">
    <citation type="submission" date="2018-08" db="EMBL/GenBank/DDBJ databases">
        <title>Paraburkholderia sp. DHOM06 isolated from forest soil.</title>
        <authorList>
            <person name="Gao Z.-H."/>
            <person name="Qiu L.-H."/>
        </authorList>
    </citation>
    <scope>NUCLEOTIDE SEQUENCE [LARGE SCALE GENOMIC DNA]</scope>
    <source>
        <strain evidence="1 2">DHOM06</strain>
    </source>
</reference>
<organism evidence="1 2">
    <name type="scientific">Trinickia dinghuensis</name>
    <dbReference type="NCBI Taxonomy" id="2291023"/>
    <lineage>
        <taxon>Bacteria</taxon>
        <taxon>Pseudomonadati</taxon>
        <taxon>Pseudomonadota</taxon>
        <taxon>Betaproteobacteria</taxon>
        <taxon>Burkholderiales</taxon>
        <taxon>Burkholderiaceae</taxon>
        <taxon>Trinickia</taxon>
    </lineage>
</organism>
<dbReference type="AlphaFoldDB" id="A0A3D8JUN8"/>
<evidence type="ECO:0000313" key="2">
    <source>
        <dbReference type="Proteomes" id="UP000256838"/>
    </source>
</evidence>
<comment type="caution">
    <text evidence="1">The sequence shown here is derived from an EMBL/GenBank/DDBJ whole genome shotgun (WGS) entry which is preliminary data.</text>
</comment>
<dbReference type="GO" id="GO:0008168">
    <property type="term" value="F:methyltransferase activity"/>
    <property type="evidence" value="ECO:0007669"/>
    <property type="project" value="UniProtKB-KW"/>
</dbReference>